<organism evidence="2">
    <name type="scientific">Nothobranchius kadleci</name>
    <name type="common">African annual killifish</name>
    <dbReference type="NCBI Taxonomy" id="1051664"/>
    <lineage>
        <taxon>Eukaryota</taxon>
        <taxon>Metazoa</taxon>
        <taxon>Chordata</taxon>
        <taxon>Craniata</taxon>
        <taxon>Vertebrata</taxon>
        <taxon>Euteleostomi</taxon>
        <taxon>Actinopterygii</taxon>
        <taxon>Neopterygii</taxon>
        <taxon>Teleostei</taxon>
        <taxon>Neoteleostei</taxon>
        <taxon>Acanthomorphata</taxon>
        <taxon>Ovalentaria</taxon>
        <taxon>Atherinomorphae</taxon>
        <taxon>Cyprinodontiformes</taxon>
        <taxon>Nothobranchiidae</taxon>
        <taxon>Nothobranchius</taxon>
    </lineage>
</organism>
<evidence type="ECO:0000256" key="1">
    <source>
        <dbReference type="SAM" id="MobiDB-lite"/>
    </source>
</evidence>
<feature type="compositionally biased region" description="Basic and acidic residues" evidence="1">
    <location>
        <begin position="18"/>
        <end position="40"/>
    </location>
</feature>
<dbReference type="EMBL" id="HADZ01008174">
    <property type="protein sequence ID" value="SBP72115.1"/>
    <property type="molecule type" value="Transcribed_RNA"/>
</dbReference>
<name>A0A1A8C052_NOTKA</name>
<reference evidence="2" key="2">
    <citation type="submission" date="2016-06" db="EMBL/GenBank/DDBJ databases">
        <title>The genome of a short-lived fish provides insights into sex chromosome evolution and the genetic control of aging.</title>
        <authorList>
            <person name="Reichwald K."/>
            <person name="Felder M."/>
            <person name="Petzold A."/>
            <person name="Koch P."/>
            <person name="Groth M."/>
            <person name="Platzer M."/>
        </authorList>
    </citation>
    <scope>NUCLEOTIDE SEQUENCE</scope>
    <source>
        <tissue evidence="2">Brain</tissue>
    </source>
</reference>
<evidence type="ECO:0000313" key="2">
    <source>
        <dbReference type="EMBL" id="SBP72115.1"/>
    </source>
</evidence>
<protein>
    <submittedName>
        <fullName evidence="2">Uncharacterized protein</fullName>
    </submittedName>
</protein>
<dbReference type="AlphaFoldDB" id="A0A1A8C052"/>
<feature type="compositionally biased region" description="Acidic residues" evidence="1">
    <location>
        <begin position="1"/>
        <end position="17"/>
    </location>
</feature>
<feature type="region of interest" description="Disordered" evidence="1">
    <location>
        <begin position="1"/>
        <end position="40"/>
    </location>
</feature>
<proteinExistence type="predicted"/>
<accession>A0A1A8C052</accession>
<reference evidence="2" key="1">
    <citation type="submission" date="2016-05" db="EMBL/GenBank/DDBJ databases">
        <authorList>
            <person name="Lavstsen T."/>
            <person name="Jespersen J.S."/>
        </authorList>
    </citation>
    <scope>NUCLEOTIDE SEQUENCE</scope>
    <source>
        <tissue evidence="2">Brain</tissue>
    </source>
</reference>
<gene>
    <name evidence="2" type="primary">Nfu_g_1_013354</name>
</gene>
<sequence length="66" mass="7534">MLGAGTEDDDGEGEDISAEWRRKDLVTESESKQSWKAEESLGMMERKTKNLKRLEGTALKKINRHL</sequence>